<dbReference type="OrthoDB" id="2386620at2759"/>
<organism evidence="1 2">
    <name type="scientific">Diversispora eburnea</name>
    <dbReference type="NCBI Taxonomy" id="1213867"/>
    <lineage>
        <taxon>Eukaryota</taxon>
        <taxon>Fungi</taxon>
        <taxon>Fungi incertae sedis</taxon>
        <taxon>Mucoromycota</taxon>
        <taxon>Glomeromycotina</taxon>
        <taxon>Glomeromycetes</taxon>
        <taxon>Diversisporales</taxon>
        <taxon>Diversisporaceae</taxon>
        <taxon>Diversispora</taxon>
    </lineage>
</organism>
<sequence length="127" mass="14522">MTLKDDNFETLSKLDNHIDSFTASLENGLLLDATSNITQAQATNAYKLLQNVNLLLERQQSYNTDSNKDVKVDEKITNRVTVAFQDFNYGFTLVDEKIYAIKRKNEDKNDVNKNIDNNNIDNNSIDN</sequence>
<gene>
    <name evidence="1" type="ORF">DEBURN_LOCUS1206</name>
</gene>
<comment type="caution">
    <text evidence="1">The sequence shown here is derived from an EMBL/GenBank/DDBJ whole genome shotgun (WGS) entry which is preliminary data.</text>
</comment>
<evidence type="ECO:0000313" key="1">
    <source>
        <dbReference type="EMBL" id="CAG8438145.1"/>
    </source>
</evidence>
<dbReference type="Proteomes" id="UP000789706">
    <property type="component" value="Unassembled WGS sequence"/>
</dbReference>
<dbReference type="EMBL" id="CAJVPK010000050">
    <property type="protein sequence ID" value="CAG8438145.1"/>
    <property type="molecule type" value="Genomic_DNA"/>
</dbReference>
<accession>A0A9N8V397</accession>
<protein>
    <submittedName>
        <fullName evidence="1">8882_t:CDS:1</fullName>
    </submittedName>
</protein>
<evidence type="ECO:0000313" key="2">
    <source>
        <dbReference type="Proteomes" id="UP000789706"/>
    </source>
</evidence>
<keyword evidence="2" id="KW-1185">Reference proteome</keyword>
<proteinExistence type="predicted"/>
<dbReference type="AlphaFoldDB" id="A0A9N8V397"/>
<name>A0A9N8V397_9GLOM</name>
<reference evidence="1" key="1">
    <citation type="submission" date="2021-06" db="EMBL/GenBank/DDBJ databases">
        <authorList>
            <person name="Kallberg Y."/>
            <person name="Tangrot J."/>
            <person name="Rosling A."/>
        </authorList>
    </citation>
    <scope>NUCLEOTIDE SEQUENCE</scope>
    <source>
        <strain evidence="1">AZ414A</strain>
    </source>
</reference>